<keyword evidence="1" id="KW-0547">Nucleotide-binding</keyword>
<dbReference type="Pfam" id="PF00501">
    <property type="entry name" value="AMP-binding"/>
    <property type="match status" value="1"/>
</dbReference>
<reference evidence="4 5" key="3">
    <citation type="journal article" date="2016" name="Sci. Rep.">
        <title>Genome-wide diversity and gene expression profiling of Babesia microti isolates identify polymorphic genes that mediate host-pathogen interactions.</title>
        <authorList>
            <person name="Silva J.C."/>
            <person name="Cornillot E."/>
            <person name="McCracken C."/>
            <person name="Usmani-Brown S."/>
            <person name="Dwivedi A."/>
            <person name="Ifeonu O.O."/>
            <person name="Crabtree J."/>
            <person name="Gotia H.T."/>
            <person name="Virji A.Z."/>
            <person name="Reynes C."/>
            <person name="Colinge J."/>
            <person name="Kumar V."/>
            <person name="Lawres L."/>
            <person name="Pazzi J.E."/>
            <person name="Pablo J.V."/>
            <person name="Hung C."/>
            <person name="Brancato J."/>
            <person name="Kumari P."/>
            <person name="Orvis J."/>
            <person name="Tretina K."/>
            <person name="Chibucos M."/>
            <person name="Ott S."/>
            <person name="Sadzewicz L."/>
            <person name="Sengamalay N."/>
            <person name="Shetty A.C."/>
            <person name="Su Q."/>
            <person name="Tallon L."/>
            <person name="Fraser C.M."/>
            <person name="Frutos R."/>
            <person name="Molina D.M."/>
            <person name="Krause P.J."/>
            <person name="Ben Mamoun C."/>
        </authorList>
    </citation>
    <scope>NUCLEOTIDE SEQUENCE [LARGE SCALE GENOMIC DNA]</scope>
    <source>
        <strain evidence="4 5">RI</strain>
    </source>
</reference>
<gene>
    <name evidence="4" type="ORF">BMR1_02g00110</name>
</gene>
<dbReference type="PANTHER" id="PTHR43272">
    <property type="entry name" value="LONG-CHAIN-FATTY-ACID--COA LIGASE"/>
    <property type="match status" value="1"/>
</dbReference>
<evidence type="ECO:0000256" key="1">
    <source>
        <dbReference type="ARBA" id="ARBA00022741"/>
    </source>
</evidence>
<sequence length="679" mass="76055">MIPGTAKDHYSVPLRDSKTPNCSMVYRNPLSVNKLFDSKTDHHLKTAWDIFQQGKSKNPEADCLGKRRRLLNDKFSEFEFISYAAAENLGNNLGSALLHLDCLVEQPSGFPNLLPIKPLGIYIPNCIEWLIAEIACNGFGLTLVPIYDTLGIESTRYIMKITQLTTIISSVDLALNILQAIGNSPNPTEFALKYFIIVTEDPIPKQLEHNDLGIEIKLWRDVIDLGRAHPRHFSPATPNHIHTISFTSGTSGIPKGVVISQQAFTTTITSVFVSFELRGITSIPDSLKVYLSYLPLAHMFERCFVNAVYCISGKIGVYSGEIKTILDDFQSLKPYIFTTVPRLLQRIYDRVMNNIQQKNFILRALFYRGLSIKLQRIKATGNCEHGFYDKIIFGKLRELLGGEVKFIFVGSSPLDCNVHNCLRAFFSDSIVSGYALTEICAGGFFQDVGDPQPNNVGSPCVSLEYKIQSVPEFDLDATTDNPKGQLLIRGTSVAAGYFKDPKATEQTFKDGWLHTGDIVERLDNGAIVIIDRLKEIFKLAQGEYISPDKLESTLSRSPFVLQSFVTGLSTEQFPVAIVVPDPDYGKLWAKKNNAPNDINLLCENPLFKDAILDSIVTVCREAQLKGFEIVKQIHLEPVPFDTKNGMLTSTSKLRRLAARKRYMEVIQRLYDMTRKGTQP</sequence>
<dbReference type="PROSITE" id="PS00455">
    <property type="entry name" value="AMP_BINDING"/>
    <property type="match status" value="1"/>
</dbReference>
<dbReference type="GO" id="GO:0005783">
    <property type="term" value="C:endoplasmic reticulum"/>
    <property type="evidence" value="ECO:0007669"/>
    <property type="project" value="TreeGrafter"/>
</dbReference>
<dbReference type="PANTHER" id="PTHR43272:SF33">
    <property type="entry name" value="AMP-BINDING DOMAIN-CONTAINING PROTEIN-RELATED"/>
    <property type="match status" value="1"/>
</dbReference>
<dbReference type="InterPro" id="IPR000873">
    <property type="entry name" value="AMP-dep_synth/lig_dom"/>
</dbReference>
<proteinExistence type="predicted"/>
<dbReference type="Gene3D" id="3.40.50.12780">
    <property type="entry name" value="N-terminal domain of ligase-like"/>
    <property type="match status" value="1"/>
</dbReference>
<evidence type="ECO:0000313" key="4">
    <source>
        <dbReference type="EMBL" id="SJK85766.1"/>
    </source>
</evidence>
<dbReference type="InterPro" id="IPR042099">
    <property type="entry name" value="ANL_N_sf"/>
</dbReference>
<dbReference type="EC" id="6.2.1.3" evidence="4"/>
<keyword evidence="4" id="KW-0436">Ligase</keyword>
<dbReference type="SUPFAM" id="SSF56801">
    <property type="entry name" value="Acetyl-CoA synthetase-like"/>
    <property type="match status" value="1"/>
</dbReference>
<keyword evidence="2" id="KW-0067">ATP-binding</keyword>
<protein>
    <submittedName>
        <fullName evidence="4">Long chain acyl-CoA synthetase 5</fullName>
        <ecNumber evidence="4">6.2.1.3</ecNumber>
    </submittedName>
</protein>
<feature type="domain" description="AMP-dependent synthetase/ligase" evidence="3">
    <location>
        <begin position="81"/>
        <end position="498"/>
    </location>
</feature>
<dbReference type="GO" id="GO:0005524">
    <property type="term" value="F:ATP binding"/>
    <property type="evidence" value="ECO:0007669"/>
    <property type="project" value="UniProtKB-KW"/>
</dbReference>
<evidence type="ECO:0000313" key="5">
    <source>
        <dbReference type="Proteomes" id="UP000002899"/>
    </source>
</evidence>
<keyword evidence="5" id="KW-1185">Reference proteome</keyword>
<dbReference type="EMBL" id="FO082872">
    <property type="protein sequence ID" value="SJK85766.1"/>
    <property type="molecule type" value="Genomic_DNA"/>
</dbReference>
<dbReference type="AlphaFoldDB" id="A0A1R4A9U4"/>
<dbReference type="OrthoDB" id="1700726at2759"/>
<dbReference type="KEGG" id="bmic:BMR1_02g00110"/>
<evidence type="ECO:0000259" key="3">
    <source>
        <dbReference type="Pfam" id="PF00501"/>
    </source>
</evidence>
<organism evidence="4 5">
    <name type="scientific">Babesia microti (strain RI)</name>
    <dbReference type="NCBI Taxonomy" id="1133968"/>
    <lineage>
        <taxon>Eukaryota</taxon>
        <taxon>Sar</taxon>
        <taxon>Alveolata</taxon>
        <taxon>Apicomplexa</taxon>
        <taxon>Aconoidasida</taxon>
        <taxon>Piroplasmida</taxon>
        <taxon>Babesiidae</taxon>
        <taxon>Babesia</taxon>
    </lineage>
</organism>
<evidence type="ECO:0000256" key="2">
    <source>
        <dbReference type="ARBA" id="ARBA00022840"/>
    </source>
</evidence>
<dbReference type="Proteomes" id="UP000002899">
    <property type="component" value="Chromosome II"/>
</dbReference>
<dbReference type="GO" id="GO:0004467">
    <property type="term" value="F:long-chain fatty acid-CoA ligase activity"/>
    <property type="evidence" value="ECO:0007669"/>
    <property type="project" value="UniProtKB-EC"/>
</dbReference>
<name>A0A1R4A9U4_BABMR</name>
<reference evidence="4 5" key="1">
    <citation type="journal article" date="2012" name="Nucleic Acids Res.">
        <title>Sequencing of the smallest Apicomplexan genome from the human pathogen Babesia microti.</title>
        <authorList>
            <person name="Cornillot E."/>
            <person name="Hadj-Kaddour K."/>
            <person name="Dassouli A."/>
            <person name="Noel B."/>
            <person name="Ranwez V."/>
            <person name="Vacherie B."/>
            <person name="Augagneur Y."/>
            <person name="Bres V."/>
            <person name="Duclos A."/>
            <person name="Randazzo S."/>
            <person name="Carcy B."/>
            <person name="Debierre-Grockiego F."/>
            <person name="Delbecq S."/>
            <person name="Moubri-Menage K."/>
            <person name="Shams-Eldin H."/>
            <person name="Usmani-Brown S."/>
            <person name="Bringaud F."/>
            <person name="Wincker P."/>
            <person name="Vivares C.P."/>
            <person name="Schwarz R.T."/>
            <person name="Schetters T.P."/>
            <person name="Krause P.J."/>
            <person name="Gorenflot A."/>
            <person name="Berry V."/>
            <person name="Barbe V."/>
            <person name="Ben Mamoun C."/>
        </authorList>
    </citation>
    <scope>NUCLEOTIDE SEQUENCE [LARGE SCALE GENOMIC DNA]</scope>
    <source>
        <strain evidence="4 5">RI</strain>
    </source>
</reference>
<dbReference type="RefSeq" id="XP_021337989.1">
    <property type="nucleotide sequence ID" value="XM_021483019.1"/>
</dbReference>
<dbReference type="GeneID" id="24423811"/>
<dbReference type="InterPro" id="IPR020845">
    <property type="entry name" value="AMP-binding_CS"/>
</dbReference>
<dbReference type="VEuPathDB" id="PiroplasmaDB:BMR1_02g00110"/>
<accession>A0A1R4A9U4</accession>
<reference evidence="4 5" key="2">
    <citation type="journal article" date="2013" name="PLoS ONE">
        <title>Whole genome mapping and re-organization of the nuclear and mitochondrial genomes of Babesia microti isolates.</title>
        <authorList>
            <person name="Cornillot E."/>
            <person name="Dassouli A."/>
            <person name="Garg A."/>
            <person name="Pachikara N."/>
            <person name="Randazzo S."/>
            <person name="Depoix D."/>
            <person name="Carcy B."/>
            <person name="Delbecq S."/>
            <person name="Frutos R."/>
            <person name="Silva J.C."/>
            <person name="Sutton R."/>
            <person name="Krause P.J."/>
            <person name="Mamoun C.B."/>
        </authorList>
    </citation>
    <scope>NUCLEOTIDE SEQUENCE [LARGE SCALE GENOMIC DNA]</scope>
    <source>
        <strain evidence="4 5">RI</strain>
    </source>
</reference>
<dbReference type="GO" id="GO:0016020">
    <property type="term" value="C:membrane"/>
    <property type="evidence" value="ECO:0007669"/>
    <property type="project" value="TreeGrafter"/>
</dbReference>